<evidence type="ECO:0000313" key="2">
    <source>
        <dbReference type="EMBL" id="ORY71035.1"/>
    </source>
</evidence>
<proteinExistence type="inferred from homology"/>
<name>A0A1Y2EJP5_9PEZI</name>
<evidence type="ECO:0000256" key="1">
    <source>
        <dbReference type="ARBA" id="ARBA00010139"/>
    </source>
</evidence>
<protein>
    <submittedName>
        <fullName evidence="2">Uncharacterized protein</fullName>
    </submittedName>
</protein>
<dbReference type="AlphaFoldDB" id="A0A1Y2EJP5"/>
<gene>
    <name evidence="2" type="ORF">BCR38DRAFT_404160</name>
</gene>
<dbReference type="InParanoid" id="A0A1Y2EJP5"/>
<dbReference type="InterPro" id="IPR036188">
    <property type="entry name" value="FAD/NAD-bd_sf"/>
</dbReference>
<reference evidence="2 3" key="1">
    <citation type="submission" date="2016-07" db="EMBL/GenBank/DDBJ databases">
        <title>Pervasive Adenine N6-methylation of Active Genes in Fungi.</title>
        <authorList>
            <consortium name="DOE Joint Genome Institute"/>
            <person name="Mondo S.J."/>
            <person name="Dannebaum R.O."/>
            <person name="Kuo R.C."/>
            <person name="Labutti K."/>
            <person name="Haridas S."/>
            <person name="Kuo A."/>
            <person name="Salamov A."/>
            <person name="Ahrendt S.R."/>
            <person name="Lipzen A."/>
            <person name="Sullivan W."/>
            <person name="Andreopoulos W.B."/>
            <person name="Clum A."/>
            <person name="Lindquist E."/>
            <person name="Daum C."/>
            <person name="Ramamoorthy G.K."/>
            <person name="Gryganskyi A."/>
            <person name="Culley D."/>
            <person name="Magnuson J.K."/>
            <person name="James T.Y."/>
            <person name="O'Malley M.A."/>
            <person name="Stajich J.E."/>
            <person name="Spatafora J.W."/>
            <person name="Visel A."/>
            <person name="Grigoriev I.V."/>
        </authorList>
    </citation>
    <scope>NUCLEOTIDE SEQUENCE [LARGE SCALE GENOMIC DNA]</scope>
    <source>
        <strain evidence="2 3">CBS 129021</strain>
    </source>
</reference>
<dbReference type="Gene3D" id="3.50.50.60">
    <property type="entry name" value="FAD/NAD(P)-binding domain"/>
    <property type="match status" value="1"/>
</dbReference>
<keyword evidence="3" id="KW-1185">Reference proteome</keyword>
<sequence length="113" mass="13083">MGSTPPVCEFTNKDEPVENQRRRKVRVIGAGYSGIYLACACDTPSHSYQYSFNPNPDWSSFYAPQQEICAYLQRMADKYGIMRFVELSQEVITCRWDEGAKKWFESTIYFPAI</sequence>
<dbReference type="OrthoDB" id="74360at2759"/>
<dbReference type="RefSeq" id="XP_040720627.1">
    <property type="nucleotide sequence ID" value="XM_040857818.1"/>
</dbReference>
<dbReference type="SUPFAM" id="SSF51905">
    <property type="entry name" value="FAD/NAD(P)-binding domain"/>
    <property type="match status" value="1"/>
</dbReference>
<comment type="caution">
    <text evidence="2">The sequence shown here is derived from an EMBL/GenBank/DDBJ whole genome shotgun (WGS) entry which is preliminary data.</text>
</comment>
<dbReference type="Proteomes" id="UP000193689">
    <property type="component" value="Unassembled WGS sequence"/>
</dbReference>
<organism evidence="2 3">
    <name type="scientific">Pseudomassariella vexata</name>
    <dbReference type="NCBI Taxonomy" id="1141098"/>
    <lineage>
        <taxon>Eukaryota</taxon>
        <taxon>Fungi</taxon>
        <taxon>Dikarya</taxon>
        <taxon>Ascomycota</taxon>
        <taxon>Pezizomycotina</taxon>
        <taxon>Sordariomycetes</taxon>
        <taxon>Xylariomycetidae</taxon>
        <taxon>Amphisphaeriales</taxon>
        <taxon>Pseudomassariaceae</taxon>
        <taxon>Pseudomassariella</taxon>
    </lineage>
</organism>
<evidence type="ECO:0000313" key="3">
    <source>
        <dbReference type="Proteomes" id="UP000193689"/>
    </source>
</evidence>
<dbReference type="PANTHER" id="PTHR42877">
    <property type="entry name" value="L-ORNITHINE N(5)-MONOOXYGENASE-RELATED"/>
    <property type="match status" value="1"/>
</dbReference>
<dbReference type="InterPro" id="IPR051209">
    <property type="entry name" value="FAD-bind_Monooxygenase_sf"/>
</dbReference>
<accession>A0A1Y2EJP5</accession>
<dbReference type="EMBL" id="MCFJ01000001">
    <property type="protein sequence ID" value="ORY71035.1"/>
    <property type="molecule type" value="Genomic_DNA"/>
</dbReference>
<dbReference type="GeneID" id="63774030"/>
<dbReference type="PANTHER" id="PTHR42877:SF7">
    <property type="entry name" value="FLAVIN-BINDING MONOOXYGENASE-RELATED"/>
    <property type="match status" value="1"/>
</dbReference>
<comment type="similarity">
    <text evidence="1">Belongs to the FAD-binding monooxygenase family.</text>
</comment>